<dbReference type="Proteomes" id="UP000024376">
    <property type="component" value="Unassembled WGS sequence"/>
</dbReference>
<feature type="compositionally biased region" description="Basic and acidic residues" evidence="1">
    <location>
        <begin position="28"/>
        <end position="52"/>
    </location>
</feature>
<proteinExistence type="predicted"/>
<dbReference type="AlphaFoldDB" id="A0A024S6Q0"/>
<sequence length="59" mass="6781">MCERGIVKKRRDPVGAKITSRTGQIGLEEARETKKERKTIEREKRDKCKGKAEVSQSIH</sequence>
<reference evidence="3" key="1">
    <citation type="journal article" date="2013" name="Ind. Biotechnol.">
        <title>Comparative genomics analysis of Trichoderma reesei strains.</title>
        <authorList>
            <person name="Koike H."/>
            <person name="Aerts A."/>
            <person name="LaButti K."/>
            <person name="Grigoriev I.V."/>
            <person name="Baker S.E."/>
        </authorList>
    </citation>
    <scope>NUCLEOTIDE SEQUENCE [LARGE SCALE GENOMIC DNA]</scope>
    <source>
        <strain evidence="3">ATCC 56765 / BCRC 32924 / NRRL 11460 / Rut C-30</strain>
    </source>
</reference>
<accession>A0A024S6Q0</accession>
<evidence type="ECO:0000313" key="2">
    <source>
        <dbReference type="EMBL" id="ETS00994.1"/>
    </source>
</evidence>
<feature type="region of interest" description="Disordered" evidence="1">
    <location>
        <begin position="1"/>
        <end position="59"/>
    </location>
</feature>
<evidence type="ECO:0000313" key="3">
    <source>
        <dbReference type="Proteomes" id="UP000024376"/>
    </source>
</evidence>
<gene>
    <name evidence="2" type="ORF">M419DRAFT_123830</name>
</gene>
<name>A0A024S6Q0_HYPJR</name>
<dbReference type="HOGENOM" id="CLU_2962561_0_0_1"/>
<dbReference type="KEGG" id="trr:M419DRAFT_123830"/>
<evidence type="ECO:0000256" key="1">
    <source>
        <dbReference type="SAM" id="MobiDB-lite"/>
    </source>
</evidence>
<dbReference type="EMBL" id="KI911150">
    <property type="protein sequence ID" value="ETS00994.1"/>
    <property type="molecule type" value="Genomic_DNA"/>
</dbReference>
<organism evidence="2 3">
    <name type="scientific">Hypocrea jecorina (strain ATCC 56765 / BCRC 32924 / NRRL 11460 / Rut C-30)</name>
    <name type="common">Trichoderma reesei</name>
    <dbReference type="NCBI Taxonomy" id="1344414"/>
    <lineage>
        <taxon>Eukaryota</taxon>
        <taxon>Fungi</taxon>
        <taxon>Dikarya</taxon>
        <taxon>Ascomycota</taxon>
        <taxon>Pezizomycotina</taxon>
        <taxon>Sordariomycetes</taxon>
        <taxon>Hypocreomycetidae</taxon>
        <taxon>Hypocreales</taxon>
        <taxon>Hypocreaceae</taxon>
        <taxon>Trichoderma</taxon>
    </lineage>
</organism>
<protein>
    <submittedName>
        <fullName evidence="2">Uncharacterized protein</fullName>
    </submittedName>
</protein>